<dbReference type="Pfam" id="PF00288">
    <property type="entry name" value="GHMP_kinases_N"/>
    <property type="match status" value="1"/>
</dbReference>
<dbReference type="Proteomes" id="UP001595818">
    <property type="component" value="Unassembled WGS sequence"/>
</dbReference>
<accession>A0ABV9SVH4</accession>
<dbReference type="PANTHER" id="PTHR10457">
    <property type="entry name" value="MEVALONATE KINASE/GALACTOKINASE"/>
    <property type="match status" value="1"/>
</dbReference>
<dbReference type="InterPro" id="IPR006203">
    <property type="entry name" value="GHMP_knse_ATP-bd_CS"/>
</dbReference>
<feature type="domain" description="GHMP kinase N-terminal" evidence="8">
    <location>
        <begin position="88"/>
        <end position="176"/>
    </location>
</feature>
<dbReference type="InterPro" id="IPR019741">
    <property type="entry name" value="Galactokinase_CS"/>
</dbReference>
<proteinExistence type="inferred from homology"/>
<dbReference type="InterPro" id="IPR019539">
    <property type="entry name" value="GalKase_N"/>
</dbReference>
<reference evidence="12" key="1">
    <citation type="journal article" date="2019" name="Int. J. Syst. Evol. Microbiol.">
        <title>The Global Catalogue of Microorganisms (GCM) 10K type strain sequencing project: providing services to taxonomists for standard genome sequencing and annotation.</title>
        <authorList>
            <consortium name="The Broad Institute Genomics Platform"/>
            <consortium name="The Broad Institute Genome Sequencing Center for Infectious Disease"/>
            <person name="Wu L."/>
            <person name="Ma J."/>
        </authorList>
    </citation>
    <scope>NUCLEOTIDE SEQUENCE [LARGE SCALE GENOMIC DNA]</scope>
    <source>
        <strain evidence="12">CGMCC 4.7466</strain>
    </source>
</reference>
<evidence type="ECO:0000256" key="4">
    <source>
        <dbReference type="ARBA" id="ARBA00022777"/>
    </source>
</evidence>
<evidence type="ECO:0000256" key="2">
    <source>
        <dbReference type="ARBA" id="ARBA00022679"/>
    </source>
</evidence>
<comment type="similarity">
    <text evidence="1">Belongs to the GHMP kinase family. GalK subfamily.</text>
</comment>
<keyword evidence="6" id="KW-0299">Galactose metabolism</keyword>
<evidence type="ECO:0000259" key="8">
    <source>
        <dbReference type="Pfam" id="PF00288"/>
    </source>
</evidence>
<dbReference type="InterPro" id="IPR014721">
    <property type="entry name" value="Ribsml_uS5_D2-typ_fold_subgr"/>
</dbReference>
<gene>
    <name evidence="11" type="primary">galK</name>
    <name evidence="11" type="ORF">ACFPFU_01465</name>
</gene>
<keyword evidence="6" id="KW-0119">Carbohydrate metabolism</keyword>
<dbReference type="SUPFAM" id="SSF55060">
    <property type="entry name" value="GHMP Kinase, C-terminal domain"/>
    <property type="match status" value="1"/>
</dbReference>
<dbReference type="InterPro" id="IPR020568">
    <property type="entry name" value="Ribosomal_Su5_D2-typ_SF"/>
</dbReference>
<dbReference type="Pfam" id="PF10509">
    <property type="entry name" value="GalKase_gal_bdg"/>
    <property type="match status" value="1"/>
</dbReference>
<dbReference type="InterPro" id="IPR000705">
    <property type="entry name" value="Galactokinase"/>
</dbReference>
<evidence type="ECO:0000256" key="3">
    <source>
        <dbReference type="ARBA" id="ARBA00022741"/>
    </source>
</evidence>
<feature type="domain" description="Galactokinase N-terminal" evidence="10">
    <location>
        <begin position="8"/>
        <end position="53"/>
    </location>
</feature>
<keyword evidence="4" id="KW-0418">Kinase</keyword>
<dbReference type="Gene3D" id="3.30.70.890">
    <property type="entry name" value="GHMP kinase, C-terminal domain"/>
    <property type="match status" value="1"/>
</dbReference>
<evidence type="ECO:0000313" key="12">
    <source>
        <dbReference type="Proteomes" id="UP001595818"/>
    </source>
</evidence>
<dbReference type="GO" id="GO:0004335">
    <property type="term" value="F:galactokinase activity"/>
    <property type="evidence" value="ECO:0007669"/>
    <property type="project" value="UniProtKB-EC"/>
</dbReference>
<dbReference type="PANTHER" id="PTHR10457:SF7">
    <property type="entry name" value="GALACTOKINASE-RELATED"/>
    <property type="match status" value="1"/>
</dbReference>
<dbReference type="EC" id="2.7.1.6" evidence="7"/>
<organism evidence="11 12">
    <name type="scientific">Negadavirga shengliensis</name>
    <dbReference type="NCBI Taxonomy" id="1389218"/>
    <lineage>
        <taxon>Bacteria</taxon>
        <taxon>Pseudomonadati</taxon>
        <taxon>Bacteroidota</taxon>
        <taxon>Cytophagia</taxon>
        <taxon>Cytophagales</taxon>
        <taxon>Cyclobacteriaceae</taxon>
        <taxon>Negadavirga</taxon>
    </lineage>
</organism>
<evidence type="ECO:0000256" key="6">
    <source>
        <dbReference type="ARBA" id="ARBA00023144"/>
    </source>
</evidence>
<dbReference type="PROSITE" id="PS00106">
    <property type="entry name" value="GALACTOKINASE"/>
    <property type="match status" value="1"/>
</dbReference>
<sequence>MIHQLIQQKFKEIYHTNPLIIRSPGRINLIGEHTDYNDGFVLPAAIDKSIYLGFAKNGSNTCRVYSMDYEEGQAFDLGSLTPRSGWINFIMGVTDQLVKKGYAVEGFDCVFGGDIPIGAGLSSSAALENGVGMGLSAVFELNIDKLELVNISQMAEHEFAGVKCGIMDMFASMMGKQGQAIRLDCRSLDYEYVPVNLGDYQLLLCDTQVAHSLADSAYNTRREECQTGVEIIKKNYPEVKNLRDVEPFMLEALKPEFPGKVYDRCHYVISENERLLKSCLALESGNLTDLGKWLYASHHGLSTQYEVSCEELDFLVEKTLDMPYVLGARMMGGGFGGCTLNLLEKSQKEHFVENMTWAYAEKFNQPLKTYEVRIENGTEKISL</sequence>
<evidence type="ECO:0000313" key="11">
    <source>
        <dbReference type="EMBL" id="MFC4870334.1"/>
    </source>
</evidence>
<keyword evidence="2 11" id="KW-0808">Transferase</keyword>
<dbReference type="NCBIfam" id="TIGR00131">
    <property type="entry name" value="gal_kin"/>
    <property type="match status" value="1"/>
</dbReference>
<dbReference type="InterPro" id="IPR006206">
    <property type="entry name" value="Mevalonate/galactokinase"/>
</dbReference>
<dbReference type="Pfam" id="PF08544">
    <property type="entry name" value="GHMP_kinases_C"/>
    <property type="match status" value="1"/>
</dbReference>
<keyword evidence="5" id="KW-0067">ATP-binding</keyword>
<name>A0ABV9SVH4_9BACT</name>
<dbReference type="InterPro" id="IPR006204">
    <property type="entry name" value="GHMP_kinase_N_dom"/>
</dbReference>
<evidence type="ECO:0000256" key="7">
    <source>
        <dbReference type="NCBIfam" id="TIGR00131"/>
    </source>
</evidence>
<dbReference type="PROSITE" id="PS00627">
    <property type="entry name" value="GHMP_KINASES_ATP"/>
    <property type="match status" value="1"/>
</dbReference>
<evidence type="ECO:0000259" key="9">
    <source>
        <dbReference type="Pfam" id="PF08544"/>
    </source>
</evidence>
<dbReference type="SUPFAM" id="SSF54211">
    <property type="entry name" value="Ribosomal protein S5 domain 2-like"/>
    <property type="match status" value="1"/>
</dbReference>
<evidence type="ECO:0000259" key="10">
    <source>
        <dbReference type="Pfam" id="PF10509"/>
    </source>
</evidence>
<dbReference type="PIRSF" id="PIRSF000530">
    <property type="entry name" value="Galactokinase"/>
    <property type="match status" value="1"/>
</dbReference>
<comment type="caution">
    <text evidence="11">The sequence shown here is derived from an EMBL/GenBank/DDBJ whole genome shotgun (WGS) entry which is preliminary data.</text>
</comment>
<evidence type="ECO:0000256" key="5">
    <source>
        <dbReference type="ARBA" id="ARBA00022840"/>
    </source>
</evidence>
<dbReference type="RefSeq" id="WP_377060779.1">
    <property type="nucleotide sequence ID" value="NZ_JBHSJJ010000001.1"/>
</dbReference>
<dbReference type="Gene3D" id="3.30.230.10">
    <property type="match status" value="1"/>
</dbReference>
<dbReference type="PRINTS" id="PR00473">
    <property type="entry name" value="GALCTOKINASE"/>
</dbReference>
<dbReference type="PRINTS" id="PR00959">
    <property type="entry name" value="MEVGALKINASE"/>
</dbReference>
<dbReference type="InterPro" id="IPR036554">
    <property type="entry name" value="GHMP_kinase_C_sf"/>
</dbReference>
<feature type="domain" description="GHMP kinase C-terminal" evidence="9">
    <location>
        <begin position="281"/>
        <end position="353"/>
    </location>
</feature>
<keyword evidence="3" id="KW-0547">Nucleotide-binding</keyword>
<keyword evidence="12" id="KW-1185">Reference proteome</keyword>
<dbReference type="InterPro" id="IPR013750">
    <property type="entry name" value="GHMP_kinase_C_dom"/>
</dbReference>
<evidence type="ECO:0000256" key="1">
    <source>
        <dbReference type="ARBA" id="ARBA00006566"/>
    </source>
</evidence>
<protein>
    <recommendedName>
        <fullName evidence="7">Galactokinase</fullName>
        <ecNumber evidence="7">2.7.1.6</ecNumber>
    </recommendedName>
</protein>
<dbReference type="EMBL" id="JBHSJJ010000001">
    <property type="protein sequence ID" value="MFC4870334.1"/>
    <property type="molecule type" value="Genomic_DNA"/>
</dbReference>